<sequence length="282" mass="29821">MRKDIGTIIVGLLFLGAGIAIGGGMLGYFDFTINFAGWWTLFLIVPALLAIVQGGVNAGNIILLAVGGILLLDAQRMLPPNFSWRLMIPVVLLAVGFQLLFGGRLKHYDWDGMEWKQSRGKAAGSASDGDEGKTDSADAKSSDEAEGSRAKTNSKSHAGRESGGGLFTESSKPNSSYKTASVLFAGQDIRYGDEDFTGAAYSAVFGGLTIDMRRVVLAGDVVINVTAIFGGIELMLPDNVRLVTHVTPILGGTECKYPSSRDPNSPRVIVNGTASFGGIEIK</sequence>
<keyword evidence="5" id="KW-1185">Reference proteome</keyword>
<accession>A0AAE3JL39</accession>
<feature type="transmembrane region" description="Helical" evidence="2">
    <location>
        <begin position="7"/>
        <end position="29"/>
    </location>
</feature>
<organism evidence="4 5">
    <name type="scientific">Teretinema zuelzerae</name>
    <dbReference type="NCBI Taxonomy" id="156"/>
    <lineage>
        <taxon>Bacteria</taxon>
        <taxon>Pseudomonadati</taxon>
        <taxon>Spirochaetota</taxon>
        <taxon>Spirochaetia</taxon>
        <taxon>Spirochaetales</taxon>
        <taxon>Treponemataceae</taxon>
        <taxon>Teretinema</taxon>
    </lineage>
</organism>
<dbReference type="InterPro" id="IPR054331">
    <property type="entry name" value="LiaF_TM"/>
</dbReference>
<feature type="transmembrane region" description="Helical" evidence="2">
    <location>
        <begin position="84"/>
        <end position="103"/>
    </location>
</feature>
<dbReference type="Proteomes" id="UP001198163">
    <property type="component" value="Unassembled WGS sequence"/>
</dbReference>
<dbReference type="EMBL" id="JAINWA010000003">
    <property type="protein sequence ID" value="MCD1655855.1"/>
    <property type="molecule type" value="Genomic_DNA"/>
</dbReference>
<evidence type="ECO:0000313" key="5">
    <source>
        <dbReference type="Proteomes" id="UP001198163"/>
    </source>
</evidence>
<proteinExistence type="predicted"/>
<dbReference type="Pfam" id="PF22570">
    <property type="entry name" value="LiaF-TM"/>
    <property type="match status" value="1"/>
</dbReference>
<feature type="transmembrane region" description="Helical" evidence="2">
    <location>
        <begin position="35"/>
        <end position="52"/>
    </location>
</feature>
<dbReference type="RefSeq" id="WP_230757782.1">
    <property type="nucleotide sequence ID" value="NZ_JAINWA010000003.1"/>
</dbReference>
<feature type="compositionally biased region" description="Basic and acidic residues" evidence="1">
    <location>
        <begin position="130"/>
        <end position="149"/>
    </location>
</feature>
<evidence type="ECO:0000259" key="3">
    <source>
        <dbReference type="Pfam" id="PF22570"/>
    </source>
</evidence>
<evidence type="ECO:0000256" key="2">
    <source>
        <dbReference type="SAM" id="Phobius"/>
    </source>
</evidence>
<dbReference type="PANTHER" id="PTHR40763">
    <property type="entry name" value="MEMBRANE PROTEIN-RELATED"/>
    <property type="match status" value="1"/>
</dbReference>
<evidence type="ECO:0000256" key="1">
    <source>
        <dbReference type="SAM" id="MobiDB-lite"/>
    </source>
</evidence>
<name>A0AAE3JL39_9SPIR</name>
<feature type="domain" description="LiaF transmembrane" evidence="3">
    <location>
        <begin position="9"/>
        <end position="105"/>
    </location>
</feature>
<comment type="caution">
    <text evidence="4">The sequence shown here is derived from an EMBL/GenBank/DDBJ whole genome shotgun (WGS) entry which is preliminary data.</text>
</comment>
<evidence type="ECO:0000313" key="4">
    <source>
        <dbReference type="EMBL" id="MCD1655855.1"/>
    </source>
</evidence>
<keyword evidence="2" id="KW-0472">Membrane</keyword>
<keyword evidence="2" id="KW-0812">Transmembrane</keyword>
<gene>
    <name evidence="4" type="ORF">K7J14_14245</name>
</gene>
<dbReference type="PANTHER" id="PTHR40763:SF5">
    <property type="entry name" value="MEMBRANE PROTEIN"/>
    <property type="match status" value="1"/>
</dbReference>
<feature type="region of interest" description="Disordered" evidence="1">
    <location>
        <begin position="121"/>
        <end position="174"/>
    </location>
</feature>
<dbReference type="AlphaFoldDB" id="A0AAE3JL39"/>
<protein>
    <submittedName>
        <fullName evidence="4">Cell wall-active antibiotics response protein</fullName>
    </submittedName>
</protein>
<reference evidence="4" key="1">
    <citation type="submission" date="2021-08" db="EMBL/GenBank/DDBJ databases">
        <title>Comparative analyses of Brucepasteria parasyntrophica and Teretinema zuelzerae.</title>
        <authorList>
            <person name="Song Y."/>
            <person name="Brune A."/>
        </authorList>
    </citation>
    <scope>NUCLEOTIDE SEQUENCE</scope>
    <source>
        <strain evidence="4">DSM 1903</strain>
    </source>
</reference>
<keyword evidence="2" id="KW-1133">Transmembrane helix</keyword>